<proteinExistence type="predicted"/>
<organism evidence="1 2">
    <name type="scientific">Prauserella marina</name>
    <dbReference type="NCBI Taxonomy" id="530584"/>
    <lineage>
        <taxon>Bacteria</taxon>
        <taxon>Bacillati</taxon>
        <taxon>Actinomycetota</taxon>
        <taxon>Actinomycetes</taxon>
        <taxon>Pseudonocardiales</taxon>
        <taxon>Pseudonocardiaceae</taxon>
        <taxon>Prauserella</taxon>
    </lineage>
</organism>
<dbReference type="EMBL" id="FMZE01000001">
    <property type="protein sequence ID" value="SDC12862.1"/>
    <property type="molecule type" value="Genomic_DNA"/>
</dbReference>
<dbReference type="AlphaFoldDB" id="A0A1G6J1Y8"/>
<name>A0A1G6J1Y8_9PSEU</name>
<gene>
    <name evidence="1" type="ORF">SAMN05421630_101519</name>
</gene>
<evidence type="ECO:0000313" key="2">
    <source>
        <dbReference type="Proteomes" id="UP000199494"/>
    </source>
</evidence>
<accession>A0A1G6J1Y8</accession>
<evidence type="ECO:0000313" key="1">
    <source>
        <dbReference type="EMBL" id="SDC12862.1"/>
    </source>
</evidence>
<protein>
    <submittedName>
        <fullName evidence="1">Uncharacterized protein</fullName>
    </submittedName>
</protein>
<keyword evidence="2" id="KW-1185">Reference proteome</keyword>
<reference evidence="1 2" key="1">
    <citation type="submission" date="2016-10" db="EMBL/GenBank/DDBJ databases">
        <authorList>
            <person name="de Groot N.N."/>
        </authorList>
    </citation>
    <scope>NUCLEOTIDE SEQUENCE [LARGE SCALE GENOMIC DNA]</scope>
    <source>
        <strain evidence="1 2">CGMCC 4.5506</strain>
    </source>
</reference>
<dbReference type="Proteomes" id="UP000199494">
    <property type="component" value="Unassembled WGS sequence"/>
</dbReference>
<sequence>MAWRDPIVNPLQASVHRRLDDLTRTFTSKDSGVDFAQHNGRLLVEALRTLLADHQVDATGHCALCHGRRSRLFGRRKSHLPCRAYLSAQLTLDAAPDTASDATAVLPVTRPHHHRRAKADLHFAS</sequence>